<dbReference type="InterPro" id="IPR017853">
    <property type="entry name" value="GH"/>
</dbReference>
<dbReference type="InterPro" id="IPR018077">
    <property type="entry name" value="Glyco_hydro_fam25_subgr"/>
</dbReference>
<dbReference type="GO" id="GO:0009253">
    <property type="term" value="P:peptidoglycan catabolic process"/>
    <property type="evidence" value="ECO:0007669"/>
    <property type="project" value="InterPro"/>
</dbReference>
<dbReference type="InterPro" id="IPR002053">
    <property type="entry name" value="Glyco_hydro_25"/>
</dbReference>
<dbReference type="SMART" id="SM00641">
    <property type="entry name" value="Glyco_25"/>
    <property type="match status" value="1"/>
</dbReference>
<dbReference type="PROSITE" id="PS51782">
    <property type="entry name" value="LYSM"/>
    <property type="match status" value="2"/>
</dbReference>
<dbReference type="Gene3D" id="3.20.20.80">
    <property type="entry name" value="Glycosidases"/>
    <property type="match status" value="1"/>
</dbReference>
<dbReference type="SUPFAM" id="SSF51445">
    <property type="entry name" value="(Trans)glycosidases"/>
    <property type="match status" value="1"/>
</dbReference>
<organism evidence="5 6">
    <name type="scientific">Saccharothrix saharensis</name>
    <dbReference type="NCBI Taxonomy" id="571190"/>
    <lineage>
        <taxon>Bacteria</taxon>
        <taxon>Bacillati</taxon>
        <taxon>Actinomycetota</taxon>
        <taxon>Actinomycetes</taxon>
        <taxon>Pseudonocardiales</taxon>
        <taxon>Pseudonocardiaceae</taxon>
        <taxon>Saccharothrix</taxon>
    </lineage>
</organism>
<keyword evidence="6" id="KW-1185">Reference proteome</keyword>
<dbReference type="CDD" id="cd00118">
    <property type="entry name" value="LysM"/>
    <property type="match status" value="2"/>
</dbReference>
<evidence type="ECO:0000313" key="6">
    <source>
        <dbReference type="Proteomes" id="UP000316628"/>
    </source>
</evidence>
<dbReference type="GO" id="GO:0003796">
    <property type="term" value="F:lysozyme activity"/>
    <property type="evidence" value="ECO:0007669"/>
    <property type="project" value="InterPro"/>
</dbReference>
<evidence type="ECO:0000256" key="3">
    <source>
        <dbReference type="ARBA" id="ARBA00023295"/>
    </source>
</evidence>
<gene>
    <name evidence="5" type="ORF">FHX81_5640</name>
</gene>
<comment type="similarity">
    <text evidence="1">Belongs to the glycosyl hydrolase 25 family.</text>
</comment>
<dbReference type="Proteomes" id="UP000316628">
    <property type="component" value="Unassembled WGS sequence"/>
</dbReference>
<evidence type="ECO:0000313" key="5">
    <source>
        <dbReference type="EMBL" id="TQM83222.1"/>
    </source>
</evidence>
<feature type="domain" description="LysM" evidence="4">
    <location>
        <begin position="237"/>
        <end position="281"/>
    </location>
</feature>
<proteinExistence type="inferred from homology"/>
<evidence type="ECO:0000256" key="1">
    <source>
        <dbReference type="ARBA" id="ARBA00010646"/>
    </source>
</evidence>
<dbReference type="Gene3D" id="3.10.350.10">
    <property type="entry name" value="LysM domain"/>
    <property type="match status" value="2"/>
</dbReference>
<dbReference type="PANTHER" id="PTHR34135:SF2">
    <property type="entry name" value="LYSOZYME"/>
    <property type="match status" value="1"/>
</dbReference>
<dbReference type="Pfam" id="PF01476">
    <property type="entry name" value="LysM"/>
    <property type="match status" value="2"/>
</dbReference>
<dbReference type="EMBL" id="VFPP01000001">
    <property type="protein sequence ID" value="TQM83222.1"/>
    <property type="molecule type" value="Genomic_DNA"/>
</dbReference>
<evidence type="ECO:0000256" key="2">
    <source>
        <dbReference type="ARBA" id="ARBA00022801"/>
    </source>
</evidence>
<dbReference type="AlphaFoldDB" id="A0A543JK39"/>
<dbReference type="SUPFAM" id="SSF54106">
    <property type="entry name" value="LysM domain"/>
    <property type="match status" value="2"/>
</dbReference>
<evidence type="ECO:0000259" key="4">
    <source>
        <dbReference type="PROSITE" id="PS51782"/>
    </source>
</evidence>
<keyword evidence="2" id="KW-0378">Hydrolase</keyword>
<dbReference type="SMART" id="SM00257">
    <property type="entry name" value="LysM"/>
    <property type="match status" value="2"/>
</dbReference>
<keyword evidence="3" id="KW-0326">Glycosidase</keyword>
<comment type="caution">
    <text evidence="5">The sequence shown here is derived from an EMBL/GenBank/DDBJ whole genome shotgun (WGS) entry which is preliminary data.</text>
</comment>
<reference evidence="5 6" key="1">
    <citation type="submission" date="2019-06" db="EMBL/GenBank/DDBJ databases">
        <title>Sequencing the genomes of 1000 actinobacteria strains.</title>
        <authorList>
            <person name="Klenk H.-P."/>
        </authorList>
    </citation>
    <scope>NUCLEOTIDE SEQUENCE [LARGE SCALE GENOMIC DNA]</scope>
    <source>
        <strain evidence="5 6">DSM 45456</strain>
    </source>
</reference>
<dbReference type="PROSITE" id="PS51904">
    <property type="entry name" value="GLYCOSYL_HYDROL_F25_2"/>
    <property type="match status" value="1"/>
</dbReference>
<name>A0A543JK39_9PSEU</name>
<dbReference type="GO" id="GO:0016998">
    <property type="term" value="P:cell wall macromolecule catabolic process"/>
    <property type="evidence" value="ECO:0007669"/>
    <property type="project" value="InterPro"/>
</dbReference>
<protein>
    <submittedName>
        <fullName evidence="5">GH25 family lysozyme M1 (1,4-beta-N-acetylmuramidase)</fullName>
    </submittedName>
</protein>
<dbReference type="InterPro" id="IPR036779">
    <property type="entry name" value="LysM_dom_sf"/>
</dbReference>
<sequence>MLGRFATPENRKEHVDYGIDISSWQGSSIGWPAVKGNNISFASVKVTEATGYVNPHVTAQVDGARSVGIHAGGYHYAHPGDVAGQVRHFVANLNARGLLGSGSLWPMLDMEHHTFIGDPNGFIAEFIREFRAQSGRRELLVYANQHWFTRRLRPDEWADDGVILWCAQYNSNPGHVDYSHPRLAIHQHSQEGIVPGFTGFVDRNATIGDWRVGSFVLDGAPAPAPQPSPAPAPSGWVPYVIQPGDTLSGIAARTGTTVAELASRNGIADPDRIYAGKTILIPGGAGGGSGGERYQIRPGDTLSALAVRWGTTVAAIAARNGITNPDYIRTGDWLTRP</sequence>
<dbReference type="GO" id="GO:0016052">
    <property type="term" value="P:carbohydrate catabolic process"/>
    <property type="evidence" value="ECO:0007669"/>
    <property type="project" value="TreeGrafter"/>
</dbReference>
<dbReference type="PANTHER" id="PTHR34135">
    <property type="entry name" value="LYSOZYME"/>
    <property type="match status" value="1"/>
</dbReference>
<dbReference type="CDD" id="cd00599">
    <property type="entry name" value="GH25_muramidase"/>
    <property type="match status" value="1"/>
</dbReference>
<accession>A0A543JK39</accession>
<dbReference type="InterPro" id="IPR018392">
    <property type="entry name" value="LysM"/>
</dbReference>
<dbReference type="Pfam" id="PF01183">
    <property type="entry name" value="Glyco_hydro_25"/>
    <property type="match status" value="1"/>
</dbReference>
<feature type="domain" description="LysM" evidence="4">
    <location>
        <begin position="292"/>
        <end position="336"/>
    </location>
</feature>